<accession>A0A2U9T226</accession>
<dbReference type="GO" id="GO:0015920">
    <property type="term" value="P:lipopolysaccharide transport"/>
    <property type="evidence" value="ECO:0007669"/>
    <property type="project" value="TreeGrafter"/>
</dbReference>
<evidence type="ECO:0000256" key="4">
    <source>
        <dbReference type="ARBA" id="ARBA00014213"/>
    </source>
</evidence>
<dbReference type="GO" id="GO:0043190">
    <property type="term" value="C:ATP-binding cassette (ABC) transporter complex"/>
    <property type="evidence" value="ECO:0007669"/>
    <property type="project" value="InterPro"/>
</dbReference>
<dbReference type="InterPro" id="IPR030922">
    <property type="entry name" value="LptF"/>
</dbReference>
<evidence type="ECO:0000256" key="1">
    <source>
        <dbReference type="ARBA" id="ARBA00002265"/>
    </source>
</evidence>
<evidence type="ECO:0000256" key="2">
    <source>
        <dbReference type="ARBA" id="ARBA00004429"/>
    </source>
</evidence>
<dbReference type="Pfam" id="PF03739">
    <property type="entry name" value="LptF_LptG"/>
    <property type="match status" value="1"/>
</dbReference>
<feature type="transmembrane region" description="Helical" evidence="12">
    <location>
        <begin position="12"/>
        <end position="33"/>
    </location>
</feature>
<keyword evidence="6" id="KW-1003">Cell membrane</keyword>
<evidence type="ECO:0000256" key="6">
    <source>
        <dbReference type="ARBA" id="ARBA00022475"/>
    </source>
</evidence>
<keyword evidence="14" id="KW-1185">Reference proteome</keyword>
<comment type="subcellular location">
    <subcellularLocation>
        <location evidence="2">Cell inner membrane</location>
        <topology evidence="2">Multi-pass membrane protein</topology>
    </subcellularLocation>
</comment>
<evidence type="ECO:0000313" key="14">
    <source>
        <dbReference type="Proteomes" id="UP000249447"/>
    </source>
</evidence>
<dbReference type="KEGG" id="lmb:C9I47_0720"/>
<gene>
    <name evidence="13" type="ORF">C9I47_0720</name>
</gene>
<keyword evidence="5" id="KW-0813">Transport</keyword>
<dbReference type="RefSeq" id="WP_111265612.1">
    <property type="nucleotide sequence ID" value="NZ_CP029843.1"/>
</dbReference>
<feature type="transmembrane region" description="Helical" evidence="12">
    <location>
        <begin position="271"/>
        <end position="288"/>
    </location>
</feature>
<dbReference type="Proteomes" id="UP000249447">
    <property type="component" value="Chromosome"/>
</dbReference>
<name>A0A2U9T226_9GAMM</name>
<dbReference type="GO" id="GO:0055085">
    <property type="term" value="P:transmembrane transport"/>
    <property type="evidence" value="ECO:0007669"/>
    <property type="project" value="InterPro"/>
</dbReference>
<dbReference type="PANTHER" id="PTHR33529:SF7">
    <property type="entry name" value="LIPOPOLYSACCHARIDE EXPORT SYSTEM PERMEASE PROTEIN LPTF"/>
    <property type="match status" value="1"/>
</dbReference>
<feature type="transmembrane region" description="Helical" evidence="12">
    <location>
        <begin position="53"/>
        <end position="78"/>
    </location>
</feature>
<keyword evidence="9 12" id="KW-1133">Transmembrane helix</keyword>
<dbReference type="EMBL" id="CP029843">
    <property type="protein sequence ID" value="AWV06441.1"/>
    <property type="molecule type" value="Genomic_DNA"/>
</dbReference>
<keyword evidence="8 12" id="KW-0812">Transmembrane</keyword>
<comment type="subunit">
    <text evidence="11">Component of the lipopolysaccharide transport and assembly complex. The LptBFG transporter is composed of two ATP-binding proteins (LptB) and two transmembrane proteins (LptF and LptG).</text>
</comment>
<evidence type="ECO:0000256" key="3">
    <source>
        <dbReference type="ARBA" id="ARBA00007725"/>
    </source>
</evidence>
<comment type="function">
    <text evidence="1">Part of the ABC transporter complex LptBFG involved in the translocation of lipopolysaccharide (LPS) from the inner membrane to the outer membrane.</text>
</comment>
<dbReference type="NCBIfam" id="TIGR04407">
    <property type="entry name" value="LptF_YjgP"/>
    <property type="match status" value="1"/>
</dbReference>
<keyword evidence="10 12" id="KW-0472">Membrane</keyword>
<comment type="similarity">
    <text evidence="3">Belongs to the LptF/LptG family.</text>
</comment>
<feature type="transmembrane region" description="Helical" evidence="12">
    <location>
        <begin position="332"/>
        <end position="349"/>
    </location>
</feature>
<dbReference type="AlphaFoldDB" id="A0A2U9T226"/>
<evidence type="ECO:0000256" key="10">
    <source>
        <dbReference type="ARBA" id="ARBA00023136"/>
    </source>
</evidence>
<proteinExistence type="inferred from homology"/>
<evidence type="ECO:0000256" key="9">
    <source>
        <dbReference type="ARBA" id="ARBA00022989"/>
    </source>
</evidence>
<keyword evidence="7" id="KW-0997">Cell inner membrane</keyword>
<dbReference type="OrthoDB" id="9778062at2"/>
<evidence type="ECO:0000256" key="12">
    <source>
        <dbReference type="SAM" id="Phobius"/>
    </source>
</evidence>
<feature type="transmembrane region" description="Helical" evidence="12">
    <location>
        <begin position="99"/>
        <end position="121"/>
    </location>
</feature>
<protein>
    <recommendedName>
        <fullName evidence="4">Lipopolysaccharide export system permease protein LptF</fullName>
    </recommendedName>
</protein>
<organism evidence="13 14">
    <name type="scientific">Marilutibacter maris</name>
    <dbReference type="NCBI Taxonomy" id="1605891"/>
    <lineage>
        <taxon>Bacteria</taxon>
        <taxon>Pseudomonadati</taxon>
        <taxon>Pseudomonadota</taxon>
        <taxon>Gammaproteobacteria</taxon>
        <taxon>Lysobacterales</taxon>
        <taxon>Lysobacteraceae</taxon>
        <taxon>Marilutibacter</taxon>
    </lineage>
</organism>
<evidence type="ECO:0000256" key="11">
    <source>
        <dbReference type="ARBA" id="ARBA00026081"/>
    </source>
</evidence>
<evidence type="ECO:0000256" key="5">
    <source>
        <dbReference type="ARBA" id="ARBA00022448"/>
    </source>
</evidence>
<evidence type="ECO:0000256" key="7">
    <source>
        <dbReference type="ARBA" id="ARBA00022519"/>
    </source>
</evidence>
<evidence type="ECO:0000313" key="13">
    <source>
        <dbReference type="EMBL" id="AWV06441.1"/>
    </source>
</evidence>
<sequence length="367" mass="39799">MTRLDRYLISEFAQAVMATLAVLLIVCVGGALTDVLGDIARGQLPAGLLLAQLGLVLLNWLPVILPLALLLGLMLAVGRLYRDAEMPVIASVGVGPRRLLKPLMLVVLPLIAVVAACSLWLGPWAERLSRELINEANRNMIVAGLEPGRFTELPNGGGVAFVGEMSGEGTRFDRVFVYRQSDDRITVVSSNQGALKAGEDGQRYLVLENGFEVEGPREGGQDYRLLRYASNEVRMPAGKEKFDLDDPEALPTSALIGDERPPAVAQLHRRIAPPLLALAFALMAIPLARSMPRQARYGRMLMGFLGYLIGVNLMLMGTGWLEDDKIPGMLGLWWLVLPLLGVGAWLYLGDGRMRPSRGRANGAGRAA</sequence>
<reference evidence="13 14" key="1">
    <citation type="submission" date="2018-05" db="EMBL/GenBank/DDBJ databases">
        <title>The complete genome of Lysobacter maris HZ9B, a marine bacterium antagonistic against terrestrial plant pathogens.</title>
        <authorList>
            <person name="Zhang X.-Q."/>
        </authorList>
    </citation>
    <scope>NUCLEOTIDE SEQUENCE [LARGE SCALE GENOMIC DNA]</scope>
    <source>
        <strain evidence="13 14">HZ9B</strain>
    </source>
</reference>
<evidence type="ECO:0000256" key="8">
    <source>
        <dbReference type="ARBA" id="ARBA00022692"/>
    </source>
</evidence>
<dbReference type="InterPro" id="IPR005495">
    <property type="entry name" value="LptG/LptF_permease"/>
</dbReference>
<dbReference type="PANTHER" id="PTHR33529">
    <property type="entry name" value="SLR0882 PROTEIN-RELATED"/>
    <property type="match status" value="1"/>
</dbReference>
<feature type="transmembrane region" description="Helical" evidence="12">
    <location>
        <begin position="300"/>
        <end position="320"/>
    </location>
</feature>